<evidence type="ECO:0000256" key="3">
    <source>
        <dbReference type="ARBA" id="ARBA00022679"/>
    </source>
</evidence>
<dbReference type="InterPro" id="IPR001173">
    <property type="entry name" value="Glyco_trans_2-like"/>
</dbReference>
<dbReference type="PANTHER" id="PTHR43179:SF12">
    <property type="entry name" value="GALACTOFURANOSYLTRANSFERASE GLFT2"/>
    <property type="match status" value="1"/>
</dbReference>
<evidence type="ECO:0000256" key="4">
    <source>
        <dbReference type="SAM" id="Phobius"/>
    </source>
</evidence>
<dbReference type="GO" id="GO:0016757">
    <property type="term" value="F:glycosyltransferase activity"/>
    <property type="evidence" value="ECO:0007669"/>
    <property type="project" value="UniProtKB-KW"/>
</dbReference>
<feature type="transmembrane region" description="Helical" evidence="4">
    <location>
        <begin position="167"/>
        <end position="192"/>
    </location>
</feature>
<evidence type="ECO:0000259" key="5">
    <source>
        <dbReference type="Pfam" id="PF13632"/>
    </source>
</evidence>
<evidence type="ECO:0000313" key="6">
    <source>
        <dbReference type="EMBL" id="SUZ53394.1"/>
    </source>
</evidence>
<keyword evidence="4" id="KW-1133">Transmembrane helix</keyword>
<feature type="transmembrane region" description="Helical" evidence="4">
    <location>
        <begin position="198"/>
        <end position="217"/>
    </location>
</feature>
<evidence type="ECO:0000256" key="1">
    <source>
        <dbReference type="ARBA" id="ARBA00006739"/>
    </source>
</evidence>
<dbReference type="EMBL" id="UINC01000331">
    <property type="protein sequence ID" value="SUZ53394.1"/>
    <property type="molecule type" value="Genomic_DNA"/>
</dbReference>
<keyword evidence="2" id="KW-0328">Glycosyltransferase</keyword>
<accession>A0A381NH27</accession>
<comment type="similarity">
    <text evidence="1">Belongs to the glycosyltransferase 2 family.</text>
</comment>
<dbReference type="Pfam" id="PF13632">
    <property type="entry name" value="Glyco_trans_2_3"/>
    <property type="match status" value="1"/>
</dbReference>
<keyword evidence="4" id="KW-0812">Transmembrane</keyword>
<feature type="domain" description="Glycosyltransferase 2-like" evidence="5">
    <location>
        <begin position="3"/>
        <end position="195"/>
    </location>
</feature>
<name>A0A381NH27_9ZZZZ</name>
<dbReference type="PANTHER" id="PTHR43179">
    <property type="entry name" value="RHAMNOSYLTRANSFERASE WBBL"/>
    <property type="match status" value="1"/>
</dbReference>
<gene>
    <name evidence="6" type="ORF">METZ01_LOCUS6248</name>
</gene>
<keyword evidence="3" id="KW-0808">Transferase</keyword>
<protein>
    <recommendedName>
        <fullName evidence="5">Glycosyltransferase 2-like domain-containing protein</fullName>
    </recommendedName>
</protein>
<dbReference type="AlphaFoldDB" id="A0A381NH27"/>
<proteinExistence type="inferred from homology"/>
<dbReference type="SUPFAM" id="SSF53448">
    <property type="entry name" value="Nucleotide-diphospho-sugar transferases"/>
    <property type="match status" value="1"/>
</dbReference>
<organism evidence="6">
    <name type="scientific">marine metagenome</name>
    <dbReference type="NCBI Taxonomy" id="408172"/>
    <lineage>
        <taxon>unclassified sequences</taxon>
        <taxon>metagenomes</taxon>
        <taxon>ecological metagenomes</taxon>
    </lineage>
</organism>
<reference evidence="6" key="1">
    <citation type="submission" date="2018-05" db="EMBL/GenBank/DDBJ databases">
        <authorList>
            <person name="Lanie J.A."/>
            <person name="Ng W.-L."/>
            <person name="Kazmierczak K.M."/>
            <person name="Andrzejewski T.M."/>
            <person name="Davidsen T.M."/>
            <person name="Wayne K.J."/>
            <person name="Tettelin H."/>
            <person name="Glass J.I."/>
            <person name="Rusch D."/>
            <person name="Podicherti R."/>
            <person name="Tsui H.-C.T."/>
            <person name="Winkler M.E."/>
        </authorList>
    </citation>
    <scope>NUCLEOTIDE SEQUENCE</scope>
</reference>
<sequence length="261" mass="31047">MIFLNNDTVQEKNWVSSLVDTMKSNPEVAALQPKILNYYDRNIFDYAGGSGGHMDIYCFPFARGRLFSYQETDKGQYDNKEKCFWASGTCIMVRKDLFRKAGGFDETFFAHMEEIDLCWRLYAMGFKVWADPNAIVYHKNALTLPMYTHKKYYLNHRNSLLMLFSNYSIYNIFVIGIPRIILEIVACFYSMLMLDWKHLTAILRALFWIVTHPQVIIRKRNKFSKIRKLRDKNIMKNMMQFSIIIKYYLLKKRTYLDILSK</sequence>
<dbReference type="InterPro" id="IPR029044">
    <property type="entry name" value="Nucleotide-diphossugar_trans"/>
</dbReference>
<keyword evidence="4" id="KW-0472">Membrane</keyword>
<evidence type="ECO:0000256" key="2">
    <source>
        <dbReference type="ARBA" id="ARBA00022676"/>
    </source>
</evidence>
<dbReference type="Gene3D" id="3.90.550.10">
    <property type="entry name" value="Spore Coat Polysaccharide Biosynthesis Protein SpsA, Chain A"/>
    <property type="match status" value="1"/>
</dbReference>